<proteinExistence type="predicted"/>
<name>A0A0E9XRE1_ANGAN</name>
<dbReference type="EMBL" id="GBXM01003576">
    <property type="protein sequence ID" value="JAI05002.1"/>
    <property type="molecule type" value="Transcribed_RNA"/>
</dbReference>
<reference evidence="1" key="1">
    <citation type="submission" date="2014-11" db="EMBL/GenBank/DDBJ databases">
        <authorList>
            <person name="Amaro Gonzalez C."/>
        </authorList>
    </citation>
    <scope>NUCLEOTIDE SEQUENCE</scope>
</reference>
<dbReference type="AlphaFoldDB" id="A0A0E9XRE1"/>
<accession>A0A0E9XRE1</accession>
<organism evidence="1">
    <name type="scientific">Anguilla anguilla</name>
    <name type="common">European freshwater eel</name>
    <name type="synonym">Muraena anguilla</name>
    <dbReference type="NCBI Taxonomy" id="7936"/>
    <lineage>
        <taxon>Eukaryota</taxon>
        <taxon>Metazoa</taxon>
        <taxon>Chordata</taxon>
        <taxon>Craniata</taxon>
        <taxon>Vertebrata</taxon>
        <taxon>Euteleostomi</taxon>
        <taxon>Actinopterygii</taxon>
        <taxon>Neopterygii</taxon>
        <taxon>Teleostei</taxon>
        <taxon>Anguilliformes</taxon>
        <taxon>Anguillidae</taxon>
        <taxon>Anguilla</taxon>
    </lineage>
</organism>
<sequence length="71" mass="7542">MAQGSCGQISFSVYRMGGCADCNPKVSASLVIFSSQHSTVAHIGLIHVVGVRLLLNGRWLNLLANVIIFVA</sequence>
<reference evidence="1" key="2">
    <citation type="journal article" date="2015" name="Fish Shellfish Immunol.">
        <title>Early steps in the European eel (Anguilla anguilla)-Vibrio vulnificus interaction in the gills: Role of the RtxA13 toxin.</title>
        <authorList>
            <person name="Callol A."/>
            <person name="Pajuelo D."/>
            <person name="Ebbesson L."/>
            <person name="Teles M."/>
            <person name="MacKenzie S."/>
            <person name="Amaro C."/>
        </authorList>
    </citation>
    <scope>NUCLEOTIDE SEQUENCE</scope>
</reference>
<protein>
    <submittedName>
        <fullName evidence="1">Uncharacterized protein</fullName>
    </submittedName>
</protein>
<evidence type="ECO:0000313" key="1">
    <source>
        <dbReference type="EMBL" id="JAI05002.1"/>
    </source>
</evidence>